<accession>A0A9E6XVI3</accession>
<keyword evidence="3" id="KW-1185">Reference proteome</keyword>
<dbReference type="Proteomes" id="UP001162834">
    <property type="component" value="Chromosome"/>
</dbReference>
<organism evidence="2 3">
    <name type="scientific">Capillimicrobium parvum</name>
    <dbReference type="NCBI Taxonomy" id="2884022"/>
    <lineage>
        <taxon>Bacteria</taxon>
        <taxon>Bacillati</taxon>
        <taxon>Actinomycetota</taxon>
        <taxon>Thermoleophilia</taxon>
        <taxon>Solirubrobacterales</taxon>
        <taxon>Capillimicrobiaceae</taxon>
        <taxon>Capillimicrobium</taxon>
    </lineage>
</organism>
<sequence>MTVRANEALKRAARARARALELREAAQLERDEVPRAQLERDAGLLERAATALEDSFARVREIEALEVTLADRRSRFTKS</sequence>
<dbReference type="EMBL" id="CP087164">
    <property type="protein sequence ID" value="UGS35252.1"/>
    <property type="molecule type" value="Genomic_DNA"/>
</dbReference>
<keyword evidence="1" id="KW-0175">Coiled coil</keyword>
<gene>
    <name evidence="2" type="ORF">DSM104329_01639</name>
</gene>
<dbReference type="RefSeq" id="WP_259314934.1">
    <property type="nucleotide sequence ID" value="NZ_CP087164.1"/>
</dbReference>
<protein>
    <submittedName>
        <fullName evidence="2">Uncharacterized protein</fullName>
    </submittedName>
</protein>
<reference evidence="2" key="1">
    <citation type="journal article" date="2022" name="Int. J. Syst. Evol. Microbiol.">
        <title>Pseudomonas aegrilactucae sp. nov. and Pseudomonas morbosilactucae sp. nov., pathogens causing bacterial rot of lettuce in Japan.</title>
        <authorList>
            <person name="Sawada H."/>
            <person name="Fujikawa T."/>
            <person name="Satou M."/>
        </authorList>
    </citation>
    <scope>NUCLEOTIDE SEQUENCE</scope>
    <source>
        <strain evidence="2">0166_1</strain>
    </source>
</reference>
<evidence type="ECO:0000313" key="2">
    <source>
        <dbReference type="EMBL" id="UGS35252.1"/>
    </source>
</evidence>
<evidence type="ECO:0000313" key="3">
    <source>
        <dbReference type="Proteomes" id="UP001162834"/>
    </source>
</evidence>
<evidence type="ECO:0000256" key="1">
    <source>
        <dbReference type="SAM" id="Coils"/>
    </source>
</evidence>
<name>A0A9E6XVI3_9ACTN</name>
<dbReference type="KEGG" id="sbae:DSM104329_01639"/>
<dbReference type="AlphaFoldDB" id="A0A9E6XVI3"/>
<feature type="coiled-coil region" evidence="1">
    <location>
        <begin position="5"/>
        <end position="55"/>
    </location>
</feature>
<proteinExistence type="predicted"/>